<sequence length="284" mass="31506">MLGDLSRGPKHPSPKKRKPIETGLADEARFIKSWFENPLRAGAVSPSGRFLARMMARYVDPHKAGPVVELGPGTGAITEALLARGVAPDRLYLIEFDPNFCRHLRRRFPGVHVIEGDAYRFRELLAGRFDEAVTSVVSSLPLLVKSEKQRFALLGDAFDCMAADGTFIQFTYGVVSPIPRDSSMGPAFRAEPSPPVWLNLPPARVWVYRQGASLESRARPNPAQEFFDRLRSGAERIQIDLKREFDGARARLSPKARLSEPARKTRRPGAPSSHKGRGGKSLRP</sequence>
<dbReference type="EMBL" id="PDZR01000008">
    <property type="protein sequence ID" value="PNG26238.1"/>
    <property type="molecule type" value="Genomic_DNA"/>
</dbReference>
<dbReference type="Gene3D" id="3.40.50.150">
    <property type="entry name" value="Vaccinia Virus protein VP39"/>
    <property type="match status" value="1"/>
</dbReference>
<keyword evidence="3" id="KW-0949">S-adenosyl-L-methionine</keyword>
<feature type="compositionally biased region" description="Basic residues" evidence="5">
    <location>
        <begin position="8"/>
        <end position="18"/>
    </location>
</feature>
<evidence type="ECO:0000256" key="4">
    <source>
        <dbReference type="ARBA" id="ARBA00022884"/>
    </source>
</evidence>
<evidence type="ECO:0000256" key="5">
    <source>
        <dbReference type="SAM" id="MobiDB-lite"/>
    </source>
</evidence>
<dbReference type="GO" id="GO:0000179">
    <property type="term" value="F:rRNA (adenine-N6,N6-)-dimethyltransferase activity"/>
    <property type="evidence" value="ECO:0007669"/>
    <property type="project" value="InterPro"/>
</dbReference>
<dbReference type="SUPFAM" id="SSF53335">
    <property type="entry name" value="S-adenosyl-L-methionine-dependent methyltransferases"/>
    <property type="match status" value="1"/>
</dbReference>
<dbReference type="GO" id="GO:0003723">
    <property type="term" value="F:RNA binding"/>
    <property type="evidence" value="ECO:0007669"/>
    <property type="project" value="UniProtKB-KW"/>
</dbReference>
<dbReference type="Proteomes" id="UP000236286">
    <property type="component" value="Unassembled WGS sequence"/>
</dbReference>
<evidence type="ECO:0000256" key="2">
    <source>
        <dbReference type="ARBA" id="ARBA00022679"/>
    </source>
</evidence>
<dbReference type="PROSITE" id="PS01131">
    <property type="entry name" value="RRNA_A_DIMETH"/>
    <property type="match status" value="1"/>
</dbReference>
<evidence type="ECO:0000256" key="3">
    <source>
        <dbReference type="ARBA" id="ARBA00022691"/>
    </source>
</evidence>
<keyword evidence="1" id="KW-0489">Methyltransferase</keyword>
<comment type="caution">
    <text evidence="7">The sequence shown here is derived from an EMBL/GenBank/DDBJ whole genome shotgun (WGS) entry which is preliminary data.</text>
</comment>
<proteinExistence type="predicted"/>
<dbReference type="SMART" id="SM00650">
    <property type="entry name" value="rADc"/>
    <property type="match status" value="1"/>
</dbReference>
<evidence type="ECO:0000313" key="7">
    <source>
        <dbReference type="EMBL" id="PNG26238.1"/>
    </source>
</evidence>
<dbReference type="AlphaFoldDB" id="A0A2J7THJ5"/>
<evidence type="ECO:0000313" key="8">
    <source>
        <dbReference type="Proteomes" id="UP000236286"/>
    </source>
</evidence>
<keyword evidence="4" id="KW-0694">RNA-binding</keyword>
<reference evidence="7 8" key="1">
    <citation type="submission" date="2017-10" db="EMBL/GenBank/DDBJ databases">
        <title>Genome announcement of Methylocella silvestris TVC from permafrost.</title>
        <authorList>
            <person name="Wang J."/>
            <person name="Geng K."/>
            <person name="Ul-Haque F."/>
            <person name="Crombie A.T."/>
            <person name="Street L.E."/>
            <person name="Wookey P.A."/>
            <person name="Murrell J.C."/>
            <person name="Pratscher J."/>
        </authorList>
    </citation>
    <scope>NUCLEOTIDE SEQUENCE [LARGE SCALE GENOMIC DNA]</scope>
    <source>
        <strain evidence="7 8">TVC</strain>
    </source>
</reference>
<dbReference type="PANTHER" id="PTHR11727">
    <property type="entry name" value="DIMETHYLADENOSINE TRANSFERASE"/>
    <property type="match status" value="1"/>
</dbReference>
<organism evidence="7 8">
    <name type="scientific">Methylocella silvestris</name>
    <dbReference type="NCBI Taxonomy" id="199596"/>
    <lineage>
        <taxon>Bacteria</taxon>
        <taxon>Pseudomonadati</taxon>
        <taxon>Pseudomonadota</taxon>
        <taxon>Alphaproteobacteria</taxon>
        <taxon>Hyphomicrobiales</taxon>
        <taxon>Beijerinckiaceae</taxon>
        <taxon>Methylocella</taxon>
    </lineage>
</organism>
<evidence type="ECO:0000259" key="6">
    <source>
        <dbReference type="SMART" id="SM00650"/>
    </source>
</evidence>
<keyword evidence="2" id="KW-0808">Transferase</keyword>
<feature type="domain" description="Ribosomal RNA adenine methylase transferase N-terminal" evidence="6">
    <location>
        <begin position="51"/>
        <end position="181"/>
    </location>
</feature>
<dbReference type="CDD" id="cd02440">
    <property type="entry name" value="AdoMet_MTases"/>
    <property type="match status" value="1"/>
</dbReference>
<dbReference type="PANTHER" id="PTHR11727:SF14">
    <property type="entry name" value="BLL8166 PROTEIN"/>
    <property type="match status" value="1"/>
</dbReference>
<feature type="compositionally biased region" description="Basic residues" evidence="5">
    <location>
        <begin position="274"/>
        <end position="284"/>
    </location>
</feature>
<dbReference type="InterPro" id="IPR020596">
    <property type="entry name" value="rRNA_Ade_Mease_Trfase_CS"/>
</dbReference>
<feature type="region of interest" description="Disordered" evidence="5">
    <location>
        <begin position="248"/>
        <end position="284"/>
    </location>
</feature>
<dbReference type="InterPro" id="IPR029063">
    <property type="entry name" value="SAM-dependent_MTases_sf"/>
</dbReference>
<protein>
    <submittedName>
        <fullName evidence="7">Ribose ABC transporter permease</fullName>
    </submittedName>
</protein>
<gene>
    <name evidence="7" type="ORF">CR492_08925</name>
</gene>
<accession>A0A2J7THJ5</accession>
<name>A0A2J7THJ5_METSI</name>
<dbReference type="RefSeq" id="WP_102843404.1">
    <property type="nucleotide sequence ID" value="NZ_PDZR01000008.1"/>
</dbReference>
<dbReference type="InterPro" id="IPR001737">
    <property type="entry name" value="KsgA/Erm"/>
</dbReference>
<dbReference type="OrthoDB" id="9805585at2"/>
<dbReference type="Pfam" id="PF00398">
    <property type="entry name" value="RrnaAD"/>
    <property type="match status" value="1"/>
</dbReference>
<dbReference type="InterPro" id="IPR020598">
    <property type="entry name" value="rRNA_Ade_methylase_Trfase_N"/>
</dbReference>
<feature type="region of interest" description="Disordered" evidence="5">
    <location>
        <begin position="1"/>
        <end position="22"/>
    </location>
</feature>
<evidence type="ECO:0000256" key="1">
    <source>
        <dbReference type="ARBA" id="ARBA00022603"/>
    </source>
</evidence>